<dbReference type="AlphaFoldDB" id="A0A4R5NID8"/>
<name>A0A4R5NID8_9LACO</name>
<comment type="similarity">
    <text evidence="1 2">Belongs to the metallophosphoesterase superfamily. YfcE family.</text>
</comment>
<dbReference type="CDD" id="cd00841">
    <property type="entry name" value="MPP_YfcE"/>
    <property type="match status" value="1"/>
</dbReference>
<dbReference type="EC" id="3.1.4.-" evidence="2"/>
<dbReference type="RefSeq" id="WP_010620717.1">
    <property type="nucleotide sequence ID" value="NZ_PUFO01000079.1"/>
</dbReference>
<evidence type="ECO:0000256" key="1">
    <source>
        <dbReference type="ARBA" id="ARBA00008950"/>
    </source>
</evidence>
<protein>
    <recommendedName>
        <fullName evidence="2">Phosphoesterase</fullName>
        <ecNumber evidence="2">3.1.4.-</ecNumber>
    </recommendedName>
</protein>
<keyword evidence="5" id="KW-1185">Reference proteome</keyword>
<keyword evidence="2" id="KW-0479">Metal-binding</keyword>
<dbReference type="GO" id="GO:0016787">
    <property type="term" value="F:hydrolase activity"/>
    <property type="evidence" value="ECO:0007669"/>
    <property type="project" value="UniProtKB-UniRule"/>
</dbReference>
<evidence type="ECO:0000256" key="2">
    <source>
        <dbReference type="RuleBase" id="RU362039"/>
    </source>
</evidence>
<accession>A0A4R5NID8</accession>
<dbReference type="NCBIfam" id="TIGR00040">
    <property type="entry name" value="yfcE"/>
    <property type="match status" value="1"/>
</dbReference>
<evidence type="ECO:0000313" key="4">
    <source>
        <dbReference type="EMBL" id="TDG74325.1"/>
    </source>
</evidence>
<dbReference type="GO" id="GO:0046872">
    <property type="term" value="F:metal ion binding"/>
    <property type="evidence" value="ECO:0007669"/>
    <property type="project" value="UniProtKB-KW"/>
</dbReference>
<proteinExistence type="inferred from homology"/>
<organism evidence="4 5">
    <name type="scientific">Secundilactobacillus malefermentans</name>
    <dbReference type="NCBI Taxonomy" id="176292"/>
    <lineage>
        <taxon>Bacteria</taxon>
        <taxon>Bacillati</taxon>
        <taxon>Bacillota</taxon>
        <taxon>Bacilli</taxon>
        <taxon>Lactobacillales</taxon>
        <taxon>Lactobacillaceae</taxon>
        <taxon>Secundilactobacillus</taxon>
    </lineage>
</organism>
<gene>
    <name evidence="4" type="ORF">C5L31_000892</name>
</gene>
<dbReference type="Pfam" id="PF12850">
    <property type="entry name" value="Metallophos_2"/>
    <property type="match status" value="1"/>
</dbReference>
<dbReference type="InterPro" id="IPR029052">
    <property type="entry name" value="Metallo-depent_PP-like"/>
</dbReference>
<dbReference type="SUPFAM" id="SSF56300">
    <property type="entry name" value="Metallo-dependent phosphatases"/>
    <property type="match status" value="1"/>
</dbReference>
<dbReference type="PANTHER" id="PTHR11124">
    <property type="entry name" value="VACUOLAR SORTING PROTEIN VPS29"/>
    <property type="match status" value="1"/>
</dbReference>
<evidence type="ECO:0000313" key="5">
    <source>
        <dbReference type="Proteomes" id="UP000294854"/>
    </source>
</evidence>
<dbReference type="Gene3D" id="3.60.21.10">
    <property type="match status" value="1"/>
</dbReference>
<comment type="caution">
    <text evidence="4">The sequence shown here is derived from an EMBL/GenBank/DDBJ whole genome shotgun (WGS) entry which is preliminary data.</text>
</comment>
<feature type="domain" description="Calcineurin-like phosphoesterase" evidence="3">
    <location>
        <begin position="1"/>
        <end position="146"/>
    </location>
</feature>
<dbReference type="InterPro" id="IPR024654">
    <property type="entry name" value="Calcineurin-like_PHP_lpxH"/>
</dbReference>
<dbReference type="Proteomes" id="UP000294854">
    <property type="component" value="Unassembled WGS sequence"/>
</dbReference>
<dbReference type="InterPro" id="IPR000979">
    <property type="entry name" value="Phosphodiesterase_MJ0936/Vps29"/>
</dbReference>
<comment type="cofactor">
    <cofactor evidence="2">
        <name>a divalent metal cation</name>
        <dbReference type="ChEBI" id="CHEBI:60240"/>
    </cofactor>
</comment>
<reference evidence="4 5" key="1">
    <citation type="journal article" date="2019" name="Appl. Microbiol. Biotechnol.">
        <title>Uncovering carbohydrate metabolism through a genotype-phenotype association study of 56 lactic acid bacteria genomes.</title>
        <authorList>
            <person name="Buron-Moles G."/>
            <person name="Chailyan A."/>
            <person name="Dolejs I."/>
            <person name="Forster J."/>
            <person name="Miks M.H."/>
        </authorList>
    </citation>
    <scope>NUCLEOTIDE SEQUENCE [LARGE SCALE GENOMIC DNA]</scope>
    <source>
        <strain evidence="4 5">ATCC 49373</strain>
    </source>
</reference>
<evidence type="ECO:0000259" key="3">
    <source>
        <dbReference type="Pfam" id="PF12850"/>
    </source>
</evidence>
<sequence length="170" mass="18981">MKILVISDNHGDQEILNSIKAQMTADAIFHCGDSEGSPTDSFFDGTSYVRGNNDFATGFPEEVSRKVGKLTVYMTHGDKYGVNFDLNRLALRAAEVDADIVLFGHTHKLGVEWQNNRLFVNPGSILLPRGEYSRIGGTFAMITVTDTNFKVDFYNRACQEVPELKTIIKR</sequence>
<dbReference type="STRING" id="1122149.FD44_GL001974"/>
<dbReference type="InterPro" id="IPR041802">
    <property type="entry name" value="MPP_YfcE"/>
</dbReference>
<dbReference type="OrthoDB" id="9800565at2"/>
<dbReference type="EMBL" id="PUFO01000079">
    <property type="protein sequence ID" value="TDG74325.1"/>
    <property type="molecule type" value="Genomic_DNA"/>
</dbReference>